<protein>
    <submittedName>
        <fullName evidence="2">Uncharacterized protein</fullName>
    </submittedName>
</protein>
<keyword evidence="1" id="KW-0732">Signal</keyword>
<feature type="chain" id="PRO_5025371572" evidence="1">
    <location>
        <begin position="19"/>
        <end position="246"/>
    </location>
</feature>
<gene>
    <name evidence="2" type="ORF">EV356DRAFT_88521</name>
</gene>
<name>A0A6A6HDB9_VIRVR</name>
<feature type="signal peptide" evidence="1">
    <location>
        <begin position="1"/>
        <end position="18"/>
    </location>
</feature>
<proteinExistence type="predicted"/>
<dbReference type="AlphaFoldDB" id="A0A6A6HDB9"/>
<dbReference type="Proteomes" id="UP000800092">
    <property type="component" value="Unassembled WGS sequence"/>
</dbReference>
<dbReference type="Gene3D" id="3.10.450.30">
    <property type="entry name" value="Microbial ribonucleases"/>
    <property type="match status" value="1"/>
</dbReference>
<accession>A0A6A6HDB9</accession>
<dbReference type="EMBL" id="ML991788">
    <property type="protein sequence ID" value="KAF2235871.1"/>
    <property type="molecule type" value="Genomic_DNA"/>
</dbReference>
<evidence type="ECO:0000313" key="3">
    <source>
        <dbReference type="Proteomes" id="UP000800092"/>
    </source>
</evidence>
<evidence type="ECO:0000256" key="1">
    <source>
        <dbReference type="SAM" id="SignalP"/>
    </source>
</evidence>
<evidence type="ECO:0000313" key="2">
    <source>
        <dbReference type="EMBL" id="KAF2235871.1"/>
    </source>
</evidence>
<sequence length="246" mass="27760">MVDKFALLVTLAVTSVSAAPQQQMAPIPFKTGQIPQGFSEIANETLRHDMETIREARHHHNNTAHLNVELATYMENFKKENKVAGPFVCQSEHHNVTFHERSIENAFTWSTYLVQNRQYIPAYKKEGPSPALIDQSDYTALAKTFPPEADQSCQDPGTKLYSFPITHGHGIYHGKWRSEDLVIVGQADAKKAQACGLVHYPKKDEMDKVLPCRKGDDRHLETKIERPGGIVNGSATDRHHPHLRLF</sequence>
<reference evidence="2" key="1">
    <citation type="journal article" date="2020" name="Stud. Mycol.">
        <title>101 Dothideomycetes genomes: a test case for predicting lifestyles and emergence of pathogens.</title>
        <authorList>
            <person name="Haridas S."/>
            <person name="Albert R."/>
            <person name="Binder M."/>
            <person name="Bloem J."/>
            <person name="Labutti K."/>
            <person name="Salamov A."/>
            <person name="Andreopoulos B."/>
            <person name="Baker S."/>
            <person name="Barry K."/>
            <person name="Bills G."/>
            <person name="Bluhm B."/>
            <person name="Cannon C."/>
            <person name="Castanera R."/>
            <person name="Culley D."/>
            <person name="Daum C."/>
            <person name="Ezra D."/>
            <person name="Gonzalez J."/>
            <person name="Henrissat B."/>
            <person name="Kuo A."/>
            <person name="Liang C."/>
            <person name="Lipzen A."/>
            <person name="Lutzoni F."/>
            <person name="Magnuson J."/>
            <person name="Mondo S."/>
            <person name="Nolan M."/>
            <person name="Ohm R."/>
            <person name="Pangilinan J."/>
            <person name="Park H.-J."/>
            <person name="Ramirez L."/>
            <person name="Alfaro M."/>
            <person name="Sun H."/>
            <person name="Tritt A."/>
            <person name="Yoshinaga Y."/>
            <person name="Zwiers L.-H."/>
            <person name="Turgeon B."/>
            <person name="Goodwin S."/>
            <person name="Spatafora J."/>
            <person name="Crous P."/>
            <person name="Grigoriev I."/>
        </authorList>
    </citation>
    <scope>NUCLEOTIDE SEQUENCE</scope>
    <source>
        <strain evidence="2">Tuck. ex Michener</strain>
    </source>
</reference>
<keyword evidence="3" id="KW-1185">Reference proteome</keyword>
<organism evidence="2 3">
    <name type="scientific">Viridothelium virens</name>
    <name type="common">Speckled blister lichen</name>
    <name type="synonym">Trypethelium virens</name>
    <dbReference type="NCBI Taxonomy" id="1048519"/>
    <lineage>
        <taxon>Eukaryota</taxon>
        <taxon>Fungi</taxon>
        <taxon>Dikarya</taxon>
        <taxon>Ascomycota</taxon>
        <taxon>Pezizomycotina</taxon>
        <taxon>Dothideomycetes</taxon>
        <taxon>Dothideomycetes incertae sedis</taxon>
        <taxon>Trypetheliales</taxon>
        <taxon>Trypetheliaceae</taxon>
        <taxon>Viridothelium</taxon>
    </lineage>
</organism>